<dbReference type="Proteomes" id="UP000824890">
    <property type="component" value="Unassembled WGS sequence"/>
</dbReference>
<keyword evidence="2" id="KW-0677">Repeat</keyword>
<name>A0ABQ8E9R3_BRANA</name>
<organism evidence="3 4">
    <name type="scientific">Brassica napus</name>
    <name type="common">Rape</name>
    <dbReference type="NCBI Taxonomy" id="3708"/>
    <lineage>
        <taxon>Eukaryota</taxon>
        <taxon>Viridiplantae</taxon>
        <taxon>Streptophyta</taxon>
        <taxon>Embryophyta</taxon>
        <taxon>Tracheophyta</taxon>
        <taxon>Spermatophyta</taxon>
        <taxon>Magnoliopsida</taxon>
        <taxon>eudicotyledons</taxon>
        <taxon>Gunneridae</taxon>
        <taxon>Pentapetalae</taxon>
        <taxon>rosids</taxon>
        <taxon>malvids</taxon>
        <taxon>Brassicales</taxon>
        <taxon>Brassicaceae</taxon>
        <taxon>Brassiceae</taxon>
        <taxon>Brassica</taxon>
    </lineage>
</organism>
<comment type="caution">
    <text evidence="3">The sequence shown here is derived from an EMBL/GenBank/DDBJ whole genome shotgun (WGS) entry which is preliminary data.</text>
</comment>
<evidence type="ECO:0000313" key="3">
    <source>
        <dbReference type="EMBL" id="KAH0938355.1"/>
    </source>
</evidence>
<keyword evidence="4" id="KW-1185">Reference proteome</keyword>
<evidence type="ECO:0000256" key="2">
    <source>
        <dbReference type="ARBA" id="ARBA00022737"/>
    </source>
</evidence>
<protein>
    <submittedName>
        <fullName evidence="3">Uncharacterized protein</fullName>
    </submittedName>
</protein>
<reference evidence="3 4" key="1">
    <citation type="submission" date="2021-05" db="EMBL/GenBank/DDBJ databases">
        <title>Genome Assembly of Synthetic Allotetraploid Brassica napus Reveals Homoeologous Exchanges between Subgenomes.</title>
        <authorList>
            <person name="Davis J.T."/>
        </authorList>
    </citation>
    <scope>NUCLEOTIDE SEQUENCE [LARGE SCALE GENOMIC DNA]</scope>
    <source>
        <strain evidence="4">cv. Da-Ae</strain>
        <tissue evidence="3">Seedling</tissue>
    </source>
</reference>
<dbReference type="SUPFAM" id="SSF50960">
    <property type="entry name" value="TolB, C-terminal domain"/>
    <property type="match status" value="1"/>
</dbReference>
<keyword evidence="1" id="KW-0853">WD repeat</keyword>
<dbReference type="InterPro" id="IPR015943">
    <property type="entry name" value="WD40/YVTN_repeat-like_dom_sf"/>
</dbReference>
<gene>
    <name evidence="3" type="ORF">HID58_005816</name>
</gene>
<evidence type="ECO:0000313" key="4">
    <source>
        <dbReference type="Proteomes" id="UP000824890"/>
    </source>
</evidence>
<proteinExistence type="predicted"/>
<accession>A0ABQ8E9R3</accession>
<sequence length="152" mass="16774">SIMGNDPENKFDRNGSAINVPNHLQLIRWQKTNDSIHIFTGHRGELYAWARSPTDPTVVATGGGDDKGFLFKIGNGDWATELPRTRTRYDGQLVSSGWSASVFPLLASCECVKFSPSSATIPMAATDGIFKTFIIWDLQHSAPRFICCINLL</sequence>
<dbReference type="Gene3D" id="2.130.10.10">
    <property type="entry name" value="YVTN repeat-like/Quinoprotein amine dehydrogenase"/>
    <property type="match status" value="1"/>
</dbReference>
<evidence type="ECO:0000256" key="1">
    <source>
        <dbReference type="ARBA" id="ARBA00022574"/>
    </source>
</evidence>
<dbReference type="PANTHER" id="PTHR19857">
    <property type="entry name" value="MITOCHONDRIAL DIVISION PROTEIN 1-RELATED"/>
    <property type="match status" value="1"/>
</dbReference>
<dbReference type="PANTHER" id="PTHR19857:SF8">
    <property type="entry name" value="ANGIO-ASSOCIATED MIGRATORY CELL PROTEIN"/>
    <property type="match status" value="1"/>
</dbReference>
<feature type="non-terminal residue" evidence="3">
    <location>
        <position position="1"/>
    </location>
</feature>
<dbReference type="InterPro" id="IPR051179">
    <property type="entry name" value="WD_repeat_multifunction"/>
</dbReference>
<dbReference type="EMBL" id="JAGKQM010000002">
    <property type="protein sequence ID" value="KAH0938355.1"/>
    <property type="molecule type" value="Genomic_DNA"/>
</dbReference>